<reference evidence="2" key="1">
    <citation type="submission" date="2020-05" db="UniProtKB">
        <authorList>
            <consortium name="EnsemblMetazoa"/>
        </authorList>
    </citation>
    <scope>IDENTIFICATION</scope>
    <source>
        <strain evidence="2">USDA</strain>
    </source>
</reference>
<dbReference type="Gene3D" id="3.60.40.10">
    <property type="entry name" value="PPM-type phosphatase domain"/>
    <property type="match status" value="1"/>
</dbReference>
<evidence type="ECO:0000259" key="1">
    <source>
        <dbReference type="PROSITE" id="PS51746"/>
    </source>
</evidence>
<dbReference type="STRING" id="35570.A0A1I8QCS3"/>
<organism evidence="2 3">
    <name type="scientific">Stomoxys calcitrans</name>
    <name type="common">Stable fly</name>
    <name type="synonym">Conops calcitrans</name>
    <dbReference type="NCBI Taxonomy" id="35570"/>
    <lineage>
        <taxon>Eukaryota</taxon>
        <taxon>Metazoa</taxon>
        <taxon>Ecdysozoa</taxon>
        <taxon>Arthropoda</taxon>
        <taxon>Hexapoda</taxon>
        <taxon>Insecta</taxon>
        <taxon>Pterygota</taxon>
        <taxon>Neoptera</taxon>
        <taxon>Endopterygota</taxon>
        <taxon>Diptera</taxon>
        <taxon>Brachycera</taxon>
        <taxon>Muscomorpha</taxon>
        <taxon>Muscoidea</taxon>
        <taxon>Muscidae</taxon>
        <taxon>Stomoxys</taxon>
    </lineage>
</organism>
<dbReference type="InterPro" id="IPR036457">
    <property type="entry name" value="PPM-type-like_dom_sf"/>
</dbReference>
<feature type="domain" description="PPM-type phosphatase" evidence="1">
    <location>
        <begin position="199"/>
        <end position="466"/>
    </location>
</feature>
<protein>
    <recommendedName>
        <fullName evidence="1">PPM-type phosphatase domain-containing protein</fullName>
    </recommendedName>
</protein>
<dbReference type="KEGG" id="scac:106086790"/>
<keyword evidence="3" id="KW-1185">Reference proteome</keyword>
<dbReference type="FunFam" id="3.60.40.10:FF:000165">
    <property type="entry name" value="protein phosphatase 1F"/>
    <property type="match status" value="1"/>
</dbReference>
<dbReference type="Proteomes" id="UP000095300">
    <property type="component" value="Unassembled WGS sequence"/>
</dbReference>
<dbReference type="OrthoDB" id="416093at2759"/>
<name>A0A1I8QCS3_STOCA</name>
<dbReference type="PANTHER" id="PTHR47992">
    <property type="entry name" value="PROTEIN PHOSPHATASE"/>
    <property type="match status" value="1"/>
</dbReference>
<dbReference type="GO" id="GO:0004722">
    <property type="term" value="F:protein serine/threonine phosphatase activity"/>
    <property type="evidence" value="ECO:0007669"/>
    <property type="project" value="InterPro"/>
</dbReference>
<accession>A0A1I8QCS3</accession>
<sequence length="485" mass="53986">MTSSNDDTEKQKTTTNCCQPNECRYLHDLQDFLRDVTKDAVSNNAKVGAGVAGGATSNDSGGGGELRSLILTRNTTETYPVTETELDAEVITHVWHRLQQCPEHFRLGLAKLAEEEIGQELKTPKVREELAAAKQSEGDNVDVKQRPFDLAKLQKFITQYLEKIFLRLSDNSKEDILITYAECNRNAKGKSVPAIELPLYAAMLIKNKPRKMEDRHICLPRFGDMYELENQYSFFGVFDGHSGSLAAVYAANQIPFQIAKHLKIMNATSNQTETDYYREVLEASFIKADANFVEKALGSGTTAVCALLKYNTNNIHHLYVAWVGDSRCLLVSPSVSLQLVKPHKPDSMDERKRIESAETGGAVVIVQGHWRVNGIINVSRSIGDHSVKAVIAEPDFVDVPLQASHDFLILGSDGLWDHVSETEIVNCTYKALLDTEQNFEDIPRHLIELAKQGDSQDNITAILVLLKDRSNIIANYTKCCMGKPA</sequence>
<dbReference type="VEuPathDB" id="VectorBase:SCAU015950"/>
<dbReference type="InterPro" id="IPR015655">
    <property type="entry name" value="PP2C"/>
</dbReference>
<evidence type="ECO:0000313" key="3">
    <source>
        <dbReference type="Proteomes" id="UP000095300"/>
    </source>
</evidence>
<gene>
    <name evidence="2" type="primary">106086790</name>
</gene>
<proteinExistence type="predicted"/>
<dbReference type="EnsemblMetazoa" id="SCAU015950-RA">
    <property type="protein sequence ID" value="SCAU015950-PA"/>
    <property type="gene ID" value="SCAU015950"/>
</dbReference>
<dbReference type="Pfam" id="PF00481">
    <property type="entry name" value="PP2C"/>
    <property type="match status" value="1"/>
</dbReference>
<dbReference type="AlphaFoldDB" id="A0A1I8QCS3"/>
<evidence type="ECO:0000313" key="2">
    <source>
        <dbReference type="EnsemblMetazoa" id="SCAU015950-PA"/>
    </source>
</evidence>
<dbReference type="InterPro" id="IPR001932">
    <property type="entry name" value="PPM-type_phosphatase-like_dom"/>
</dbReference>
<dbReference type="PROSITE" id="PS51746">
    <property type="entry name" value="PPM_2"/>
    <property type="match status" value="1"/>
</dbReference>
<dbReference type="CDD" id="cd00143">
    <property type="entry name" value="PP2Cc"/>
    <property type="match status" value="1"/>
</dbReference>
<dbReference type="SUPFAM" id="SSF81606">
    <property type="entry name" value="PP2C-like"/>
    <property type="match status" value="1"/>
</dbReference>
<dbReference type="SMART" id="SM00332">
    <property type="entry name" value="PP2Cc"/>
    <property type="match status" value="1"/>
</dbReference>